<name>A0A0F3GI80_9BACT</name>
<dbReference type="AlphaFoldDB" id="A0A0F3GI80"/>
<evidence type="ECO:0000313" key="2">
    <source>
        <dbReference type="EMBL" id="KJU81650.1"/>
    </source>
</evidence>
<dbReference type="Proteomes" id="UP000033423">
    <property type="component" value="Unassembled WGS sequence"/>
</dbReference>
<comment type="caution">
    <text evidence="2">The sequence shown here is derived from an EMBL/GenBank/DDBJ whole genome shotgun (WGS) entry which is preliminary data.</text>
</comment>
<feature type="region of interest" description="Disordered" evidence="1">
    <location>
        <begin position="47"/>
        <end position="68"/>
    </location>
</feature>
<sequence>MASPIPLPIERHLYTSPATIVALSSETGNPQPSTHLTPLFTISLAKGSNFSPSTPPVEQPERKRILGE</sequence>
<gene>
    <name evidence="2" type="ORF">MBAV_006158</name>
</gene>
<protein>
    <submittedName>
        <fullName evidence="2">Uncharacterized protein</fullName>
    </submittedName>
</protein>
<accession>A0A0F3GI80</accession>
<proteinExistence type="predicted"/>
<dbReference type="EMBL" id="LACI01002617">
    <property type="protein sequence ID" value="KJU81650.1"/>
    <property type="molecule type" value="Genomic_DNA"/>
</dbReference>
<organism evidence="2 3">
    <name type="scientific">Candidatus Magnetobacterium bavaricum</name>
    <dbReference type="NCBI Taxonomy" id="29290"/>
    <lineage>
        <taxon>Bacteria</taxon>
        <taxon>Pseudomonadati</taxon>
        <taxon>Nitrospirota</taxon>
        <taxon>Thermodesulfovibrionia</taxon>
        <taxon>Thermodesulfovibrionales</taxon>
        <taxon>Candidatus Magnetobacteriaceae</taxon>
        <taxon>Candidatus Magnetobacterium</taxon>
    </lineage>
</organism>
<evidence type="ECO:0000256" key="1">
    <source>
        <dbReference type="SAM" id="MobiDB-lite"/>
    </source>
</evidence>
<evidence type="ECO:0000313" key="3">
    <source>
        <dbReference type="Proteomes" id="UP000033423"/>
    </source>
</evidence>
<feature type="compositionally biased region" description="Basic and acidic residues" evidence="1">
    <location>
        <begin position="59"/>
        <end position="68"/>
    </location>
</feature>
<reference evidence="2 3" key="1">
    <citation type="submission" date="2015-02" db="EMBL/GenBank/DDBJ databases">
        <title>Single-cell genomics of uncultivated deep-branching MTB reveals a conserved set of magnetosome genes.</title>
        <authorList>
            <person name="Kolinko S."/>
            <person name="Richter M."/>
            <person name="Glockner F.O."/>
            <person name="Brachmann A."/>
            <person name="Schuler D."/>
        </authorList>
    </citation>
    <scope>NUCLEOTIDE SEQUENCE [LARGE SCALE GENOMIC DNA]</scope>
    <source>
        <strain evidence="2">TM-1</strain>
    </source>
</reference>
<keyword evidence="3" id="KW-1185">Reference proteome</keyword>